<dbReference type="PROSITE" id="PS50191">
    <property type="entry name" value="CRAL_TRIO"/>
    <property type="match status" value="1"/>
</dbReference>
<evidence type="ECO:0000313" key="3">
    <source>
        <dbReference type="EMBL" id="RPA79185.1"/>
    </source>
</evidence>
<dbReference type="InterPro" id="IPR001251">
    <property type="entry name" value="CRAL-TRIO_dom"/>
</dbReference>
<reference evidence="3 4" key="1">
    <citation type="journal article" date="2018" name="Nat. Ecol. Evol.">
        <title>Pezizomycetes genomes reveal the molecular basis of ectomycorrhizal truffle lifestyle.</title>
        <authorList>
            <person name="Murat C."/>
            <person name="Payen T."/>
            <person name="Noel B."/>
            <person name="Kuo A."/>
            <person name="Morin E."/>
            <person name="Chen J."/>
            <person name="Kohler A."/>
            <person name="Krizsan K."/>
            <person name="Balestrini R."/>
            <person name="Da Silva C."/>
            <person name="Montanini B."/>
            <person name="Hainaut M."/>
            <person name="Levati E."/>
            <person name="Barry K.W."/>
            <person name="Belfiori B."/>
            <person name="Cichocki N."/>
            <person name="Clum A."/>
            <person name="Dockter R.B."/>
            <person name="Fauchery L."/>
            <person name="Guy J."/>
            <person name="Iotti M."/>
            <person name="Le Tacon F."/>
            <person name="Lindquist E.A."/>
            <person name="Lipzen A."/>
            <person name="Malagnac F."/>
            <person name="Mello A."/>
            <person name="Molinier V."/>
            <person name="Miyauchi S."/>
            <person name="Poulain J."/>
            <person name="Riccioni C."/>
            <person name="Rubini A."/>
            <person name="Sitrit Y."/>
            <person name="Splivallo R."/>
            <person name="Traeger S."/>
            <person name="Wang M."/>
            <person name="Zifcakova L."/>
            <person name="Wipf D."/>
            <person name="Zambonelli A."/>
            <person name="Paolocci F."/>
            <person name="Nowrousian M."/>
            <person name="Ottonello S."/>
            <person name="Baldrian P."/>
            <person name="Spatafora J.W."/>
            <person name="Henrissat B."/>
            <person name="Nagy L.G."/>
            <person name="Aury J.M."/>
            <person name="Wincker P."/>
            <person name="Grigoriev I.V."/>
            <person name="Bonfante P."/>
            <person name="Martin F.M."/>
        </authorList>
    </citation>
    <scope>NUCLEOTIDE SEQUENCE [LARGE SCALE GENOMIC DNA]</scope>
    <source>
        <strain evidence="3 4">RN42</strain>
    </source>
</reference>
<dbReference type="SUPFAM" id="SSF52087">
    <property type="entry name" value="CRAL/TRIO domain"/>
    <property type="match status" value="1"/>
</dbReference>
<dbReference type="SUPFAM" id="SSF46938">
    <property type="entry name" value="CRAL/TRIO N-terminal domain"/>
    <property type="match status" value="1"/>
</dbReference>
<dbReference type="InterPro" id="IPR036273">
    <property type="entry name" value="CRAL/TRIO_N_dom_sf"/>
</dbReference>
<protein>
    <submittedName>
        <fullName evidence="3">CRAL/TRIO domain-containing protein</fullName>
    </submittedName>
</protein>
<accession>A0A3N4HZ94</accession>
<dbReference type="AlphaFoldDB" id="A0A3N4HZ94"/>
<dbReference type="Pfam" id="PF03765">
    <property type="entry name" value="CRAL_TRIO_N"/>
    <property type="match status" value="1"/>
</dbReference>
<feature type="domain" description="CRAL-TRIO" evidence="2">
    <location>
        <begin position="188"/>
        <end position="339"/>
    </location>
</feature>
<dbReference type="SMART" id="SM00516">
    <property type="entry name" value="SEC14"/>
    <property type="match status" value="1"/>
</dbReference>
<dbReference type="STRING" id="1160509.A0A3N4HZ94"/>
<dbReference type="Proteomes" id="UP000275078">
    <property type="component" value="Unassembled WGS sequence"/>
</dbReference>
<feature type="compositionally biased region" description="Low complexity" evidence="1">
    <location>
        <begin position="40"/>
        <end position="57"/>
    </location>
</feature>
<dbReference type="GO" id="GO:0008526">
    <property type="term" value="F:phosphatidylinositol transfer activity"/>
    <property type="evidence" value="ECO:0007669"/>
    <property type="project" value="TreeGrafter"/>
</dbReference>
<gene>
    <name evidence="3" type="ORF">BJ508DRAFT_328592</name>
</gene>
<dbReference type="PANTHER" id="PTHR45824:SF29">
    <property type="entry name" value="GH16843P"/>
    <property type="match status" value="1"/>
</dbReference>
<evidence type="ECO:0000259" key="2">
    <source>
        <dbReference type="PROSITE" id="PS50191"/>
    </source>
</evidence>
<name>A0A3N4HZ94_ASCIM</name>
<dbReference type="OrthoDB" id="75724at2759"/>
<sequence length="385" mass="43172">MSEPVTVTAAPGAPNPDILDEKIAPIADSTSNTVIDEKTSTAASSTSTSPSTTSSTPVKTIPEQVIEENPIIRDALKKEAETGKRYTLFGKPLPEAQPLPQPELTAEQTEKYEKLLAHITSTDAFPTSSQKNAPKEPLADHERMWLTKECFLRYLRATKWDLPAAIKRLEGTLVWRREFGVDKITRDYISIENETGKQWLLGYDKNARPCLSLNPINQNTDPSHRQVEHLVYMLERAIDLMPPGQETLALLIDFASGGKAPGMSIAKEVLSILQNHYPERLGKALVNNVPWLVNTFFKLIMPFVDAHTRSKVGFNCDVREFVPLDQLEKRLGGNVDFKYEHSIYWTHLHELTGRSKKEHVDRWIANGKKTGESEFFLRGGGQPSA</sequence>
<dbReference type="EMBL" id="ML119702">
    <property type="protein sequence ID" value="RPA79185.1"/>
    <property type="molecule type" value="Genomic_DNA"/>
</dbReference>
<keyword evidence="4" id="KW-1185">Reference proteome</keyword>
<organism evidence="3 4">
    <name type="scientific">Ascobolus immersus RN42</name>
    <dbReference type="NCBI Taxonomy" id="1160509"/>
    <lineage>
        <taxon>Eukaryota</taxon>
        <taxon>Fungi</taxon>
        <taxon>Dikarya</taxon>
        <taxon>Ascomycota</taxon>
        <taxon>Pezizomycotina</taxon>
        <taxon>Pezizomycetes</taxon>
        <taxon>Pezizales</taxon>
        <taxon>Ascobolaceae</taxon>
        <taxon>Ascobolus</taxon>
    </lineage>
</organism>
<evidence type="ECO:0000313" key="4">
    <source>
        <dbReference type="Proteomes" id="UP000275078"/>
    </source>
</evidence>
<dbReference type="InterPro" id="IPR052578">
    <property type="entry name" value="PI_Transfer_CRAL-TRIO"/>
</dbReference>
<dbReference type="PANTHER" id="PTHR45824">
    <property type="entry name" value="GH16843P"/>
    <property type="match status" value="1"/>
</dbReference>
<dbReference type="CDD" id="cd00170">
    <property type="entry name" value="SEC14"/>
    <property type="match status" value="1"/>
</dbReference>
<dbReference type="Pfam" id="PF00650">
    <property type="entry name" value="CRAL_TRIO"/>
    <property type="match status" value="1"/>
</dbReference>
<evidence type="ECO:0000256" key="1">
    <source>
        <dbReference type="SAM" id="MobiDB-lite"/>
    </source>
</evidence>
<proteinExistence type="predicted"/>
<dbReference type="InterPro" id="IPR036865">
    <property type="entry name" value="CRAL-TRIO_dom_sf"/>
</dbReference>
<dbReference type="SMART" id="SM01100">
    <property type="entry name" value="CRAL_TRIO_N"/>
    <property type="match status" value="1"/>
</dbReference>
<dbReference type="InterPro" id="IPR011074">
    <property type="entry name" value="CRAL/TRIO_N_dom"/>
</dbReference>
<dbReference type="Gene3D" id="3.40.525.10">
    <property type="entry name" value="CRAL-TRIO lipid binding domain"/>
    <property type="match status" value="1"/>
</dbReference>
<feature type="region of interest" description="Disordered" evidence="1">
    <location>
        <begin position="1"/>
        <end position="61"/>
    </location>
</feature>